<evidence type="ECO:0000256" key="1">
    <source>
        <dbReference type="ARBA" id="ARBA00023015"/>
    </source>
</evidence>
<feature type="domain" description="Bacterioopsin transcriptional activator GAF and HTH associated" evidence="4">
    <location>
        <begin position="21"/>
        <end position="155"/>
    </location>
</feature>
<dbReference type="PANTHER" id="PTHR34236">
    <property type="entry name" value="DIMETHYL SULFOXIDE REDUCTASE TRANSCRIPTIONAL ACTIVATOR"/>
    <property type="match status" value="1"/>
</dbReference>
<dbReference type="InterPro" id="IPR031803">
    <property type="entry name" value="BAT_GAF/HTH-assoc"/>
</dbReference>
<dbReference type="EMBL" id="JBHSAQ010000003">
    <property type="protein sequence ID" value="MFC3958455.1"/>
    <property type="molecule type" value="Genomic_DNA"/>
</dbReference>
<evidence type="ECO:0000313" key="6">
    <source>
        <dbReference type="Proteomes" id="UP001595846"/>
    </source>
</evidence>
<reference evidence="5 6" key="1">
    <citation type="journal article" date="2019" name="Int. J. Syst. Evol. Microbiol.">
        <title>The Global Catalogue of Microorganisms (GCM) 10K type strain sequencing project: providing services to taxonomists for standard genome sequencing and annotation.</title>
        <authorList>
            <consortium name="The Broad Institute Genomics Platform"/>
            <consortium name="The Broad Institute Genome Sequencing Center for Infectious Disease"/>
            <person name="Wu L."/>
            <person name="Ma J."/>
        </authorList>
    </citation>
    <scope>NUCLEOTIDE SEQUENCE [LARGE SCALE GENOMIC DNA]</scope>
    <source>
        <strain evidence="5 6">IBRC-M 10256</strain>
    </source>
</reference>
<keyword evidence="1" id="KW-0805">Transcription regulation</keyword>
<evidence type="ECO:0000259" key="3">
    <source>
        <dbReference type="Pfam" id="PF04967"/>
    </source>
</evidence>
<dbReference type="AlphaFoldDB" id="A0ABD5NNK7"/>
<evidence type="ECO:0000313" key="5">
    <source>
        <dbReference type="EMBL" id="MFC3958455.1"/>
    </source>
</evidence>
<gene>
    <name evidence="5" type="ORF">ACFOUR_08760</name>
</gene>
<dbReference type="Proteomes" id="UP001595846">
    <property type="component" value="Unassembled WGS sequence"/>
</dbReference>
<dbReference type="InterPro" id="IPR007050">
    <property type="entry name" value="HTH_bacterioopsin"/>
</dbReference>
<sequence length="221" mass="24568">MGTTAELVIPAHEFALARSLDRLPSLQVRIEPIVASDAASTMPHVQFRGEPDALDGLDTQLADDPTVDSANRLANSEDEHRYRIRWADSVVETVEHLTDREATILDARGSGAQWRLRVLVPERDALSETYDAATDAGITIDVARVHELELTERSRYGLTDAQYETLVTALASGYYEIPRDVDMEGLAKELEISHQALSERLRRAHRRLVTEALDVDNPAGE</sequence>
<organism evidence="5 6">
    <name type="scientific">Halovivax cerinus</name>
    <dbReference type="NCBI Taxonomy" id="1487865"/>
    <lineage>
        <taxon>Archaea</taxon>
        <taxon>Methanobacteriati</taxon>
        <taxon>Methanobacteriota</taxon>
        <taxon>Stenosarchaea group</taxon>
        <taxon>Halobacteria</taxon>
        <taxon>Halobacteriales</taxon>
        <taxon>Natrialbaceae</taxon>
        <taxon>Halovivax</taxon>
    </lineage>
</organism>
<feature type="domain" description="HTH bat-type" evidence="3">
    <location>
        <begin position="158"/>
        <end position="209"/>
    </location>
</feature>
<dbReference type="GeneID" id="73903921"/>
<evidence type="ECO:0000259" key="4">
    <source>
        <dbReference type="Pfam" id="PF15915"/>
    </source>
</evidence>
<comment type="caution">
    <text evidence="5">The sequence shown here is derived from an EMBL/GenBank/DDBJ whole genome shotgun (WGS) entry which is preliminary data.</text>
</comment>
<dbReference type="Pfam" id="PF15915">
    <property type="entry name" value="BAT"/>
    <property type="match status" value="1"/>
</dbReference>
<accession>A0ABD5NNK7</accession>
<keyword evidence="2" id="KW-0804">Transcription</keyword>
<dbReference type="PANTHER" id="PTHR34236:SF1">
    <property type="entry name" value="DIMETHYL SULFOXIDE REDUCTASE TRANSCRIPTIONAL ACTIVATOR"/>
    <property type="match status" value="1"/>
</dbReference>
<dbReference type="Pfam" id="PF04967">
    <property type="entry name" value="HTH_10"/>
    <property type="match status" value="1"/>
</dbReference>
<keyword evidence="6" id="KW-1185">Reference proteome</keyword>
<name>A0ABD5NNK7_9EURY</name>
<evidence type="ECO:0000256" key="2">
    <source>
        <dbReference type="ARBA" id="ARBA00023163"/>
    </source>
</evidence>
<dbReference type="RefSeq" id="WP_256531199.1">
    <property type="nucleotide sequence ID" value="NZ_CP101824.1"/>
</dbReference>
<protein>
    <submittedName>
        <fullName evidence="5">Helix-turn-helix domain-containing protein</fullName>
    </submittedName>
</protein>
<proteinExistence type="predicted"/>